<reference evidence="2" key="2">
    <citation type="journal article" date="2023" name="Int. J. Mol. Sci.">
        <title>De Novo Assembly and Annotation of 11 Diverse Shrub Willow (Salix) Genomes Reveals Novel Gene Organization in Sex-Linked Regions.</title>
        <authorList>
            <person name="Hyden B."/>
            <person name="Feng K."/>
            <person name="Yates T.B."/>
            <person name="Jawdy S."/>
            <person name="Cereghino C."/>
            <person name="Smart L.B."/>
            <person name="Muchero W."/>
        </authorList>
    </citation>
    <scope>NUCLEOTIDE SEQUENCE [LARGE SCALE GENOMIC DNA]</scope>
    <source>
        <tissue evidence="2">Shoot tip</tissue>
    </source>
</reference>
<organism evidence="2 3">
    <name type="scientific">Salix viminalis</name>
    <name type="common">Common osier</name>
    <name type="synonym">Basket willow</name>
    <dbReference type="NCBI Taxonomy" id="40686"/>
    <lineage>
        <taxon>Eukaryota</taxon>
        <taxon>Viridiplantae</taxon>
        <taxon>Streptophyta</taxon>
        <taxon>Embryophyta</taxon>
        <taxon>Tracheophyta</taxon>
        <taxon>Spermatophyta</taxon>
        <taxon>Magnoliopsida</taxon>
        <taxon>eudicotyledons</taxon>
        <taxon>Gunneridae</taxon>
        <taxon>Pentapetalae</taxon>
        <taxon>rosids</taxon>
        <taxon>fabids</taxon>
        <taxon>Malpighiales</taxon>
        <taxon>Salicaceae</taxon>
        <taxon>Saliceae</taxon>
        <taxon>Salix</taxon>
    </lineage>
</organism>
<proteinExistence type="predicted"/>
<dbReference type="PANTHER" id="PTHR37702">
    <property type="entry name" value="PROLINE-RICH FAMILY PROTEIN"/>
    <property type="match status" value="1"/>
</dbReference>
<dbReference type="Proteomes" id="UP001151529">
    <property type="component" value="Chromosome 10"/>
</dbReference>
<dbReference type="AlphaFoldDB" id="A0A9Q0Z5T2"/>
<dbReference type="PRINTS" id="PR01217">
    <property type="entry name" value="PRICHEXTENSN"/>
</dbReference>
<reference evidence="2" key="1">
    <citation type="submission" date="2022-11" db="EMBL/GenBank/DDBJ databases">
        <authorList>
            <person name="Hyden B.L."/>
            <person name="Feng K."/>
            <person name="Yates T."/>
            <person name="Jawdy S."/>
            <person name="Smart L.B."/>
            <person name="Muchero W."/>
        </authorList>
    </citation>
    <scope>NUCLEOTIDE SEQUENCE</scope>
    <source>
        <tissue evidence="2">Shoot tip</tissue>
    </source>
</reference>
<dbReference type="OrthoDB" id="10518274at2759"/>
<dbReference type="EMBL" id="JAPFFL010000006">
    <property type="protein sequence ID" value="KAJ6722188.1"/>
    <property type="molecule type" value="Genomic_DNA"/>
</dbReference>
<dbReference type="PANTHER" id="PTHR37702:SF17">
    <property type="entry name" value="TRANSMEMBRANE PROTEIN"/>
    <property type="match status" value="1"/>
</dbReference>
<evidence type="ECO:0000256" key="1">
    <source>
        <dbReference type="SAM" id="MobiDB-lite"/>
    </source>
</evidence>
<keyword evidence="3" id="KW-1185">Reference proteome</keyword>
<evidence type="ECO:0000313" key="3">
    <source>
        <dbReference type="Proteomes" id="UP001151529"/>
    </source>
</evidence>
<feature type="compositionally biased region" description="Pro residues" evidence="1">
    <location>
        <begin position="56"/>
        <end position="69"/>
    </location>
</feature>
<sequence length="221" mass="23784">MLYQIACTMCSTCCGSTPVPPPPPSSPPPPAASPPPPATSAICPPPPSGGGSYYNSPPPPSTYTYSSPPPPQGGVVGGTYYPPPNYKNYPTPPPPNPIVPYFPFYYYSPPPPSMSASSLKLMASCSTGVLVGGGCFSIWLVLMDTLREVKRDEIMWHADLGNQVAAELMHQRTRPGEQEKGPPFTLIWIKTIGIFGTETVNPSDNCEENHSLFFLLPWIDL</sequence>
<gene>
    <name evidence="2" type="ORF">OIU85_025186</name>
</gene>
<name>A0A9Q0Z5T2_SALVM</name>
<comment type="caution">
    <text evidence="2">The sequence shown here is derived from an EMBL/GenBank/DDBJ whole genome shotgun (WGS) entry which is preliminary data.</text>
</comment>
<protein>
    <submittedName>
        <fullName evidence="2">PROLINE-RICH FAMILY PROTEIN</fullName>
    </submittedName>
</protein>
<feature type="region of interest" description="Disordered" evidence="1">
    <location>
        <begin position="16"/>
        <end position="69"/>
    </location>
</feature>
<accession>A0A9Q0Z5T2</accession>
<evidence type="ECO:0000313" key="2">
    <source>
        <dbReference type="EMBL" id="KAJ6722188.1"/>
    </source>
</evidence>
<feature type="compositionally biased region" description="Pro residues" evidence="1">
    <location>
        <begin position="18"/>
        <end position="48"/>
    </location>
</feature>